<dbReference type="CDD" id="cd06170">
    <property type="entry name" value="LuxR_C_like"/>
    <property type="match status" value="1"/>
</dbReference>
<dbReference type="Pfam" id="PF00072">
    <property type="entry name" value="Response_reg"/>
    <property type="match status" value="1"/>
</dbReference>
<dbReference type="SUPFAM" id="SSF52172">
    <property type="entry name" value="CheY-like"/>
    <property type="match status" value="1"/>
</dbReference>
<dbReference type="EMBL" id="FMYK01000002">
    <property type="protein sequence ID" value="SDB91839.1"/>
    <property type="molecule type" value="Genomic_DNA"/>
</dbReference>
<evidence type="ECO:0000313" key="6">
    <source>
        <dbReference type="EMBL" id="SDB91839.1"/>
    </source>
</evidence>
<dbReference type="AlphaFoldDB" id="A0A1G6HC38"/>
<dbReference type="InterPro" id="IPR001789">
    <property type="entry name" value="Sig_transdc_resp-reg_receiver"/>
</dbReference>
<evidence type="ECO:0000259" key="4">
    <source>
        <dbReference type="PROSITE" id="PS50043"/>
    </source>
</evidence>
<gene>
    <name evidence="6" type="ORF">SAMN05421749_10281</name>
</gene>
<dbReference type="PANTHER" id="PTHR45566">
    <property type="entry name" value="HTH-TYPE TRANSCRIPTIONAL REGULATOR YHJB-RELATED"/>
    <property type="match status" value="1"/>
</dbReference>
<feature type="domain" description="Response regulatory" evidence="5">
    <location>
        <begin position="8"/>
        <end position="125"/>
    </location>
</feature>
<dbReference type="InterPro" id="IPR016032">
    <property type="entry name" value="Sig_transdc_resp-reg_C-effctor"/>
</dbReference>
<evidence type="ECO:0000313" key="7">
    <source>
        <dbReference type="Proteomes" id="UP000242317"/>
    </source>
</evidence>
<keyword evidence="2" id="KW-0238">DNA-binding</keyword>
<organism evidence="6 7">
    <name type="scientific">Acinetobacter marinus</name>
    <dbReference type="NCBI Taxonomy" id="281375"/>
    <lineage>
        <taxon>Bacteria</taxon>
        <taxon>Pseudomonadati</taxon>
        <taxon>Pseudomonadota</taxon>
        <taxon>Gammaproteobacteria</taxon>
        <taxon>Moraxellales</taxon>
        <taxon>Moraxellaceae</taxon>
        <taxon>Acinetobacter</taxon>
    </lineage>
</organism>
<dbReference type="SUPFAM" id="SSF46894">
    <property type="entry name" value="C-terminal effector domain of the bipartite response regulators"/>
    <property type="match status" value="1"/>
</dbReference>
<dbReference type="SMART" id="SM00448">
    <property type="entry name" value="REC"/>
    <property type="match status" value="1"/>
</dbReference>
<dbReference type="CDD" id="cd17535">
    <property type="entry name" value="REC_NarL-like"/>
    <property type="match status" value="1"/>
</dbReference>
<protein>
    <submittedName>
        <fullName evidence="6">Two component transcriptional regulator, LuxR family</fullName>
    </submittedName>
</protein>
<dbReference type="GO" id="GO:0000160">
    <property type="term" value="P:phosphorelay signal transduction system"/>
    <property type="evidence" value="ECO:0007669"/>
    <property type="project" value="InterPro"/>
</dbReference>
<dbReference type="PANTHER" id="PTHR45566:SF1">
    <property type="entry name" value="HTH-TYPE TRANSCRIPTIONAL REGULATOR YHJB-RELATED"/>
    <property type="match status" value="1"/>
</dbReference>
<dbReference type="PROSITE" id="PS00622">
    <property type="entry name" value="HTH_LUXR_1"/>
    <property type="match status" value="1"/>
</dbReference>
<dbReference type="InterPro" id="IPR000792">
    <property type="entry name" value="Tscrpt_reg_LuxR_C"/>
</dbReference>
<dbReference type="GO" id="GO:0006355">
    <property type="term" value="P:regulation of DNA-templated transcription"/>
    <property type="evidence" value="ECO:0007669"/>
    <property type="project" value="InterPro"/>
</dbReference>
<reference evidence="7" key="1">
    <citation type="submission" date="2016-09" db="EMBL/GenBank/DDBJ databases">
        <authorList>
            <person name="Varghese N."/>
            <person name="Submissions S."/>
        </authorList>
    </citation>
    <scope>NUCLEOTIDE SEQUENCE [LARGE SCALE GENOMIC DNA]</scope>
    <source>
        <strain evidence="7">ANC 3699</strain>
    </source>
</reference>
<dbReference type="PROSITE" id="PS50043">
    <property type="entry name" value="HTH_LUXR_2"/>
    <property type="match status" value="1"/>
</dbReference>
<evidence type="ECO:0000256" key="2">
    <source>
        <dbReference type="ARBA" id="ARBA00023125"/>
    </source>
</evidence>
<evidence type="ECO:0000259" key="5">
    <source>
        <dbReference type="PROSITE" id="PS50110"/>
    </source>
</evidence>
<feature type="domain" description="HTH luxR-type" evidence="4">
    <location>
        <begin position="150"/>
        <end position="215"/>
    </location>
</feature>
<dbReference type="InterPro" id="IPR051015">
    <property type="entry name" value="EvgA-like"/>
</dbReference>
<proteinExistence type="predicted"/>
<dbReference type="Pfam" id="PF00196">
    <property type="entry name" value="GerE"/>
    <property type="match status" value="1"/>
</dbReference>
<dbReference type="GO" id="GO:0003677">
    <property type="term" value="F:DNA binding"/>
    <property type="evidence" value="ECO:0007669"/>
    <property type="project" value="UniProtKB-KW"/>
</dbReference>
<dbReference type="InterPro" id="IPR058245">
    <property type="entry name" value="NreC/VraR/RcsB-like_REC"/>
</dbReference>
<dbReference type="PROSITE" id="PS50110">
    <property type="entry name" value="RESPONSE_REGULATORY"/>
    <property type="match status" value="1"/>
</dbReference>
<dbReference type="Gene3D" id="3.40.50.2300">
    <property type="match status" value="1"/>
</dbReference>
<keyword evidence="7" id="KW-1185">Reference proteome</keyword>
<feature type="modified residue" description="4-aspartylphosphate" evidence="3">
    <location>
        <position position="60"/>
    </location>
</feature>
<dbReference type="SMART" id="SM00421">
    <property type="entry name" value="HTH_LUXR"/>
    <property type="match status" value="1"/>
</dbReference>
<dbReference type="InterPro" id="IPR011006">
    <property type="entry name" value="CheY-like_superfamily"/>
</dbReference>
<dbReference type="Proteomes" id="UP000242317">
    <property type="component" value="Unassembled WGS sequence"/>
</dbReference>
<sequence>MEPDFFMNILIVDDHPLFRHALIQAVRYSLPQAVISETASVAELYQRLETGTEPDLVLLDLHLPGASGFSALVHVRSQFPTIPIIVVSAHEEANIIQRSIAHGAMGYIPKSAPPAHIGEAIKAVLEGDLWLPPNLSQHGNDPRAASETELADKIQSLTPQQFRVLMMVAEGLLNKQIAYELDVSEATIKAHVTAIFRKLGVQNRTQAVLAISALNIEEPRF</sequence>
<evidence type="ECO:0000256" key="3">
    <source>
        <dbReference type="PROSITE-ProRule" id="PRU00169"/>
    </source>
</evidence>
<name>A0A1G6HC38_9GAMM</name>
<dbReference type="PRINTS" id="PR00038">
    <property type="entry name" value="HTHLUXR"/>
</dbReference>
<evidence type="ECO:0000256" key="1">
    <source>
        <dbReference type="ARBA" id="ARBA00022553"/>
    </source>
</evidence>
<accession>A0A1G6HC38</accession>
<keyword evidence="1 3" id="KW-0597">Phosphoprotein</keyword>